<keyword evidence="6 10" id="KW-1133">Transmembrane helix</keyword>
<protein>
    <recommendedName>
        <fullName evidence="3">NADH-ubiquinone oxidoreductase chain 3</fullName>
    </recommendedName>
    <alternativeName>
        <fullName evidence="8">NADH dehydrogenase subunit 3</fullName>
    </alternativeName>
</protein>
<evidence type="ECO:0000256" key="1">
    <source>
        <dbReference type="ARBA" id="ARBA00004370"/>
    </source>
</evidence>
<keyword evidence="7 10" id="KW-0472">Membrane</keyword>
<evidence type="ECO:0000313" key="13">
    <source>
        <dbReference type="Proteomes" id="UP001195483"/>
    </source>
</evidence>
<dbReference type="EMBL" id="JAEAOA010002069">
    <property type="protein sequence ID" value="KAK3584215.1"/>
    <property type="molecule type" value="Genomic_DNA"/>
</dbReference>
<reference evidence="12" key="2">
    <citation type="journal article" date="2021" name="Genome Biol. Evol.">
        <title>Developing a high-quality reference genome for a parasitic bivalve with doubly uniparental inheritance (Bivalvia: Unionida).</title>
        <authorList>
            <person name="Smith C.H."/>
        </authorList>
    </citation>
    <scope>NUCLEOTIDE SEQUENCE</scope>
    <source>
        <strain evidence="12">CHS0354</strain>
        <tissue evidence="12">Mantle</tissue>
    </source>
</reference>
<name>A0AAE0S3D6_9BIVA</name>
<evidence type="ECO:0000256" key="6">
    <source>
        <dbReference type="ARBA" id="ARBA00022989"/>
    </source>
</evidence>
<dbReference type="GO" id="GO:0006402">
    <property type="term" value="P:mRNA catabolic process"/>
    <property type="evidence" value="ECO:0007669"/>
    <property type="project" value="TreeGrafter"/>
</dbReference>
<dbReference type="GO" id="GO:0016020">
    <property type="term" value="C:membrane"/>
    <property type="evidence" value="ECO:0007669"/>
    <property type="project" value="UniProtKB-SubCell"/>
</dbReference>
<keyword evidence="5 10" id="KW-0812">Transmembrane</keyword>
<evidence type="ECO:0000256" key="9">
    <source>
        <dbReference type="ARBA" id="ARBA00049551"/>
    </source>
</evidence>
<dbReference type="InterPro" id="IPR006137">
    <property type="entry name" value="NADH_UbQ_OxRdtase-like_20kDa"/>
</dbReference>
<dbReference type="Pfam" id="PF00507">
    <property type="entry name" value="Oxidored_q4"/>
    <property type="match status" value="1"/>
</dbReference>
<evidence type="ECO:0000259" key="11">
    <source>
        <dbReference type="SMART" id="SM00955"/>
    </source>
</evidence>
<feature type="transmembrane region" description="Helical" evidence="10">
    <location>
        <begin position="713"/>
        <end position="733"/>
    </location>
</feature>
<feature type="domain" description="RNB" evidence="11">
    <location>
        <begin position="209"/>
        <end position="570"/>
    </location>
</feature>
<dbReference type="Gene3D" id="1.20.58.1610">
    <property type="entry name" value="NADH:ubiquinone/plastoquinone oxidoreductase, chain 3"/>
    <property type="match status" value="1"/>
</dbReference>
<dbReference type="NCBIfam" id="TIGR01957">
    <property type="entry name" value="nuoB_fam"/>
    <property type="match status" value="1"/>
</dbReference>
<dbReference type="InterPro" id="IPR038430">
    <property type="entry name" value="NDAH_ubi_oxred_su3_sf"/>
</dbReference>
<comment type="similarity">
    <text evidence="2">Belongs to the complex I subunit 3 family.</text>
</comment>
<dbReference type="GO" id="GO:0008137">
    <property type="term" value="F:NADH dehydrogenase (ubiquinone) activity"/>
    <property type="evidence" value="ECO:0007669"/>
    <property type="project" value="UniProtKB-EC"/>
</dbReference>
<dbReference type="InterPro" id="IPR001900">
    <property type="entry name" value="RNase_II/R"/>
</dbReference>
<evidence type="ECO:0000256" key="3">
    <source>
        <dbReference type="ARBA" id="ARBA00021007"/>
    </source>
</evidence>
<dbReference type="SUPFAM" id="SSF50249">
    <property type="entry name" value="Nucleic acid-binding proteins"/>
    <property type="match status" value="1"/>
</dbReference>
<comment type="catalytic activity">
    <reaction evidence="9">
        <text>a ubiquinone + NADH + 5 H(+)(in) = a ubiquinol + NAD(+) + 4 H(+)(out)</text>
        <dbReference type="Rhea" id="RHEA:29091"/>
        <dbReference type="Rhea" id="RHEA-COMP:9565"/>
        <dbReference type="Rhea" id="RHEA-COMP:9566"/>
        <dbReference type="ChEBI" id="CHEBI:15378"/>
        <dbReference type="ChEBI" id="CHEBI:16389"/>
        <dbReference type="ChEBI" id="CHEBI:17976"/>
        <dbReference type="ChEBI" id="CHEBI:57540"/>
        <dbReference type="ChEBI" id="CHEBI:57945"/>
        <dbReference type="EC" id="7.1.1.2"/>
    </reaction>
</comment>
<comment type="subcellular location">
    <subcellularLocation>
        <location evidence="1">Membrane</location>
    </subcellularLocation>
</comment>
<gene>
    <name evidence="12" type="ORF">CHS0354_035296</name>
</gene>
<dbReference type="HAMAP" id="MF_01356">
    <property type="entry name" value="NDH1_NuoB"/>
    <property type="match status" value="1"/>
</dbReference>
<dbReference type="Gene3D" id="3.40.50.12280">
    <property type="match status" value="1"/>
</dbReference>
<evidence type="ECO:0000256" key="8">
    <source>
        <dbReference type="ARBA" id="ARBA00031029"/>
    </source>
</evidence>
<dbReference type="SUPFAM" id="SSF56770">
    <property type="entry name" value="HydA/Nqo6-like"/>
    <property type="match status" value="1"/>
</dbReference>
<dbReference type="Pfam" id="PF01058">
    <property type="entry name" value="Oxidored_q6"/>
    <property type="match status" value="1"/>
</dbReference>
<reference evidence="12" key="1">
    <citation type="journal article" date="2021" name="Genome Biol. Evol.">
        <title>A High-Quality Reference Genome for a Parasitic Bivalve with Doubly Uniparental Inheritance (Bivalvia: Unionida).</title>
        <authorList>
            <person name="Smith C.H."/>
        </authorList>
    </citation>
    <scope>NUCLEOTIDE SEQUENCE</scope>
    <source>
        <strain evidence="12">CHS0354</strain>
    </source>
</reference>
<dbReference type="InterPro" id="IPR012340">
    <property type="entry name" value="NA-bd_OB-fold"/>
</dbReference>
<dbReference type="Proteomes" id="UP001195483">
    <property type="component" value="Unassembled WGS sequence"/>
</dbReference>
<dbReference type="GO" id="GO:0000175">
    <property type="term" value="F:3'-5'-RNA exonuclease activity"/>
    <property type="evidence" value="ECO:0007669"/>
    <property type="project" value="TreeGrafter"/>
</dbReference>
<dbReference type="GO" id="GO:0051539">
    <property type="term" value="F:4 iron, 4 sulfur cluster binding"/>
    <property type="evidence" value="ECO:0007669"/>
    <property type="project" value="InterPro"/>
</dbReference>
<evidence type="ECO:0000313" key="12">
    <source>
        <dbReference type="EMBL" id="KAK3584215.1"/>
    </source>
</evidence>
<keyword evidence="13" id="KW-1185">Reference proteome</keyword>
<dbReference type="InterPro" id="IPR006138">
    <property type="entry name" value="NADH_UQ_OxRdtase_20Kd_su"/>
</dbReference>
<dbReference type="GO" id="GO:0003723">
    <property type="term" value="F:RNA binding"/>
    <property type="evidence" value="ECO:0007669"/>
    <property type="project" value="InterPro"/>
</dbReference>
<dbReference type="PANTHER" id="PTHR23355:SF9">
    <property type="entry name" value="DIS3-LIKE EXONUCLEASE 2"/>
    <property type="match status" value="1"/>
</dbReference>
<evidence type="ECO:0000256" key="4">
    <source>
        <dbReference type="ARBA" id="ARBA00022448"/>
    </source>
</evidence>
<accession>A0AAE0S3D6</accession>
<dbReference type="InterPro" id="IPR000440">
    <property type="entry name" value="NADH_UbQ/plastoQ_OxRdtase_su3"/>
</dbReference>
<dbReference type="PANTHER" id="PTHR23355">
    <property type="entry name" value="RIBONUCLEASE"/>
    <property type="match status" value="1"/>
</dbReference>
<keyword evidence="4" id="KW-0813">Transport</keyword>
<evidence type="ECO:0000256" key="2">
    <source>
        <dbReference type="ARBA" id="ARBA00008472"/>
    </source>
</evidence>
<dbReference type="Pfam" id="PF00773">
    <property type="entry name" value="RNB"/>
    <property type="match status" value="1"/>
</dbReference>
<evidence type="ECO:0000256" key="5">
    <source>
        <dbReference type="ARBA" id="ARBA00022692"/>
    </source>
</evidence>
<dbReference type="NCBIfam" id="NF005012">
    <property type="entry name" value="PRK06411.1"/>
    <property type="match status" value="1"/>
</dbReference>
<comment type="caution">
    <text evidence="12">The sequence shown here is derived from an EMBL/GenBank/DDBJ whole genome shotgun (WGS) entry which is preliminary data.</text>
</comment>
<dbReference type="AlphaFoldDB" id="A0AAE0S3D6"/>
<dbReference type="GO" id="GO:0000932">
    <property type="term" value="C:P-body"/>
    <property type="evidence" value="ECO:0007669"/>
    <property type="project" value="TreeGrafter"/>
</dbReference>
<proteinExistence type="inferred from homology"/>
<feature type="transmembrane region" description="Helical" evidence="10">
    <location>
        <begin position="683"/>
        <end position="701"/>
    </location>
</feature>
<evidence type="ECO:0000256" key="10">
    <source>
        <dbReference type="SAM" id="Phobius"/>
    </source>
</evidence>
<dbReference type="InterPro" id="IPR050180">
    <property type="entry name" value="RNR_Ribonuclease"/>
</dbReference>
<evidence type="ECO:0000256" key="7">
    <source>
        <dbReference type="ARBA" id="ARBA00023136"/>
    </source>
</evidence>
<sequence length="871" mass="98369">MAKMQGFDLQTIWELWIEMGQGATDIDTLSADLIDASADERLKPAFFLALKTDGRYFRYKKGFFTARTSDEIAEVDRQHSKEEETQQTELLFTKWSESLRKREPPDVSSEDSAYYDSFCRLLIKGASERDSITPPVNIRRLFGNISEDTVENDRTWLQMLALCNCNISWGRLQLMKAGVRESYPEELQTQAQELKERTESIYRQPQENIRDMTHVDFCYTVDSKDTRDYDDAVSVRLSDNRNMIIGVHIADAAAIIVPESALWKESRRRLSSVYTLKHKYPMMPPLISEEVLSLVAGQPRRAVSYEWEVDSQGQIIRTAVFNSVVRIRRNLTYEEVDALLIQNVSNVSAEWAAVRDFTDKLFAKRTEDGALNIARNEIDIDISDPEHIKIAPANGNTPARRLIEELAIAVNSFSGAYVWQKQIPAFYRCQDPYRILSESENDAPPLGNISVGNAPDNNNGDGLSVKGIEAISSKGIEAISSAVDNADNISAEAVSDTSVLAPEEKSPVETKSAGDLYLNLNDVHIKAAKIQLEPARHYGLGVDYYMQVTSPIRRFQDLVNQYILKGIISGTSAPFDDLYMLACAKDIEERSKTYSRLERNLETHWKYKYLAQNIGITLAAEFRRTLRNGSHLIYIPQLDMTYEVSASVNIPSGPKRNSPEKELPFESGMIAKGDSKTRINIKFYLVAMAFLIFDVEIAFLYPWATIFRDNSMSALLAILPFLFLLIVGLIYDWKKGALEWDIRLSLRCCGMEYMSTACSHYDIARFGAEIPRFSPRQADLLFVVGTISHKMAPVLRRVYEQMAEPKWVISFGACASSGGFYQNYATLQGIDRLIPVDVYIAGCPPRPEAVLDGIIQLQKLIAENGPRGPQE</sequence>
<dbReference type="SMART" id="SM00955">
    <property type="entry name" value="RNB"/>
    <property type="match status" value="1"/>
</dbReference>
<dbReference type="GO" id="GO:0048038">
    <property type="term" value="F:quinone binding"/>
    <property type="evidence" value="ECO:0007669"/>
    <property type="project" value="InterPro"/>
</dbReference>
<reference evidence="12" key="3">
    <citation type="submission" date="2023-05" db="EMBL/GenBank/DDBJ databases">
        <authorList>
            <person name="Smith C.H."/>
        </authorList>
    </citation>
    <scope>NUCLEOTIDE SEQUENCE</scope>
    <source>
        <strain evidence="12">CHS0354</strain>
        <tissue evidence="12">Mantle</tissue>
    </source>
</reference>
<organism evidence="12 13">
    <name type="scientific">Potamilus streckersoni</name>
    <dbReference type="NCBI Taxonomy" id="2493646"/>
    <lineage>
        <taxon>Eukaryota</taxon>
        <taxon>Metazoa</taxon>
        <taxon>Spiralia</taxon>
        <taxon>Lophotrochozoa</taxon>
        <taxon>Mollusca</taxon>
        <taxon>Bivalvia</taxon>
        <taxon>Autobranchia</taxon>
        <taxon>Heteroconchia</taxon>
        <taxon>Palaeoheterodonta</taxon>
        <taxon>Unionida</taxon>
        <taxon>Unionoidea</taxon>
        <taxon>Unionidae</taxon>
        <taxon>Ambleminae</taxon>
        <taxon>Lampsilini</taxon>
        <taxon>Potamilus</taxon>
    </lineage>
</organism>